<dbReference type="PANTHER" id="PTHR45828">
    <property type="entry name" value="CYTOCHROME B561/FERRIC REDUCTASE TRANSMEMBRANE"/>
    <property type="match status" value="1"/>
</dbReference>
<dbReference type="GO" id="GO:0005576">
    <property type="term" value="C:extracellular region"/>
    <property type="evidence" value="ECO:0007669"/>
    <property type="project" value="UniProtKB-SubCell"/>
</dbReference>
<dbReference type="PROSITE" id="PS51019">
    <property type="entry name" value="REELIN"/>
    <property type="match status" value="1"/>
</dbReference>
<dbReference type="InterPro" id="IPR042307">
    <property type="entry name" value="Reeler_sf"/>
</dbReference>
<dbReference type="InterPro" id="IPR002861">
    <property type="entry name" value="Reeler_dom"/>
</dbReference>
<keyword evidence="5" id="KW-0399">Innate immunity</keyword>
<dbReference type="GO" id="GO:0016020">
    <property type="term" value="C:membrane"/>
    <property type="evidence" value="ECO:0007669"/>
    <property type="project" value="TreeGrafter"/>
</dbReference>
<dbReference type="Gene3D" id="2.60.40.4060">
    <property type="entry name" value="Reeler domain"/>
    <property type="match status" value="1"/>
</dbReference>
<dbReference type="AlphaFoldDB" id="A0AAV7A2W7"/>
<evidence type="ECO:0000256" key="5">
    <source>
        <dbReference type="ARBA" id="ARBA00022588"/>
    </source>
</evidence>
<dbReference type="EMBL" id="WNYA01000009">
    <property type="protein sequence ID" value="KAG8555928.1"/>
    <property type="molecule type" value="Genomic_DNA"/>
</dbReference>
<dbReference type="EMBL" id="WNYA01000009">
    <property type="protein sequence ID" value="KAG8555929.1"/>
    <property type="molecule type" value="Genomic_DNA"/>
</dbReference>
<keyword evidence="6" id="KW-0732">Signal</keyword>
<dbReference type="Pfam" id="PF02014">
    <property type="entry name" value="Reeler"/>
    <property type="match status" value="1"/>
</dbReference>
<proteinExistence type="inferred from homology"/>
<evidence type="ECO:0000256" key="6">
    <source>
        <dbReference type="ARBA" id="ARBA00022729"/>
    </source>
</evidence>
<dbReference type="CDD" id="cd08544">
    <property type="entry name" value="Reeler"/>
    <property type="match status" value="1"/>
</dbReference>
<comment type="caution">
    <text evidence="10">The sequence shown here is derived from an EMBL/GenBank/DDBJ whole genome shotgun (WGS) entry which is preliminary data.</text>
</comment>
<evidence type="ECO:0000313" key="11">
    <source>
        <dbReference type="Proteomes" id="UP000824782"/>
    </source>
</evidence>
<dbReference type="GO" id="GO:0042742">
    <property type="term" value="P:defense response to bacterium"/>
    <property type="evidence" value="ECO:0007669"/>
    <property type="project" value="UniProtKB-KW"/>
</dbReference>
<dbReference type="PANTHER" id="PTHR45828:SF9">
    <property type="entry name" value="CELL WALL INTEGRITY AND STRESS RESPONSE COMPONENT 4-LIKE-RELATED"/>
    <property type="match status" value="1"/>
</dbReference>
<keyword evidence="7" id="KW-0391">Immunity</keyword>
<evidence type="ECO:0000259" key="9">
    <source>
        <dbReference type="PROSITE" id="PS51019"/>
    </source>
</evidence>
<keyword evidence="11" id="KW-1185">Reference proteome</keyword>
<feature type="domain" description="Reelin" evidence="9">
    <location>
        <begin position="67"/>
        <end position="237"/>
    </location>
</feature>
<keyword evidence="3" id="KW-0964">Secreted</keyword>
<dbReference type="Proteomes" id="UP000824782">
    <property type="component" value="Unassembled WGS sequence"/>
</dbReference>
<gene>
    <name evidence="10" type="ORF">GDO81_017863</name>
</gene>
<evidence type="ECO:0000256" key="4">
    <source>
        <dbReference type="ARBA" id="ARBA00022529"/>
    </source>
</evidence>
<sequence>MCLDFTTLRNKCGSIVNHLVTSRGWRSARENKTTLHIQPALKNIIHRELQGIAMMELPLGIYTFLLLMFFPIHSDGYPNGRVEIACKTMVPQHGVDAQTSASPYVLNFISVNHTGIMGYRVTLQKKEGSASDFRGLMIQARQPGSDIPQGRFVVNSADVQTLNCTTPESTVTHTSRDPKSKVEVIWFPPEKAPTNIQFSATVVQTRTQYWTKIAPAGAATQLLVPALSHLLLCSTALILVLCTN</sequence>
<evidence type="ECO:0000256" key="7">
    <source>
        <dbReference type="ARBA" id="ARBA00022859"/>
    </source>
</evidence>
<reference evidence="10" key="1">
    <citation type="thesis" date="2020" institute="ProQuest LLC" country="789 East Eisenhower Parkway, Ann Arbor, MI, USA">
        <title>Comparative Genomics and Chromosome Evolution.</title>
        <authorList>
            <person name="Mudd A.B."/>
        </authorList>
    </citation>
    <scope>NUCLEOTIDE SEQUENCE</scope>
    <source>
        <strain evidence="10">237g6f4</strain>
        <tissue evidence="10">Blood</tissue>
    </source>
</reference>
<accession>A0AAV7A2W7</accession>
<keyword evidence="8" id="KW-0044">Antibiotic</keyword>
<evidence type="ECO:0000256" key="3">
    <source>
        <dbReference type="ARBA" id="ARBA00022525"/>
    </source>
</evidence>
<name>A0AAV7A2W7_ENGPU</name>
<dbReference type="InterPro" id="IPR051237">
    <property type="entry name" value="Ferric-chelate_Red/DefProt"/>
</dbReference>
<comment type="subcellular location">
    <subcellularLocation>
        <location evidence="1">Secreted</location>
    </subcellularLocation>
</comment>
<keyword evidence="4" id="KW-0929">Antimicrobial</keyword>
<evidence type="ECO:0000313" key="10">
    <source>
        <dbReference type="EMBL" id="KAG8555927.1"/>
    </source>
</evidence>
<comment type="similarity">
    <text evidence="2">Belongs to the insect defense protein family.</text>
</comment>
<evidence type="ECO:0000256" key="8">
    <source>
        <dbReference type="ARBA" id="ARBA00023022"/>
    </source>
</evidence>
<organism evidence="10 11">
    <name type="scientific">Engystomops pustulosus</name>
    <name type="common">Tungara frog</name>
    <name type="synonym">Physalaemus pustulosus</name>
    <dbReference type="NCBI Taxonomy" id="76066"/>
    <lineage>
        <taxon>Eukaryota</taxon>
        <taxon>Metazoa</taxon>
        <taxon>Chordata</taxon>
        <taxon>Craniata</taxon>
        <taxon>Vertebrata</taxon>
        <taxon>Euteleostomi</taxon>
        <taxon>Amphibia</taxon>
        <taxon>Batrachia</taxon>
        <taxon>Anura</taxon>
        <taxon>Neobatrachia</taxon>
        <taxon>Hyloidea</taxon>
        <taxon>Leptodactylidae</taxon>
        <taxon>Leiuperinae</taxon>
        <taxon>Engystomops</taxon>
    </lineage>
</organism>
<protein>
    <recommendedName>
        <fullName evidence="9">Reelin domain-containing protein</fullName>
    </recommendedName>
</protein>
<evidence type="ECO:0000256" key="1">
    <source>
        <dbReference type="ARBA" id="ARBA00004613"/>
    </source>
</evidence>
<dbReference type="GO" id="GO:0045087">
    <property type="term" value="P:innate immune response"/>
    <property type="evidence" value="ECO:0007669"/>
    <property type="project" value="UniProtKB-KW"/>
</dbReference>
<evidence type="ECO:0000256" key="2">
    <source>
        <dbReference type="ARBA" id="ARBA00008501"/>
    </source>
</evidence>
<dbReference type="EMBL" id="WNYA01000009">
    <property type="protein sequence ID" value="KAG8555927.1"/>
    <property type="molecule type" value="Genomic_DNA"/>
</dbReference>